<comment type="subcellular location">
    <subcellularLocation>
        <location evidence="2">Cytoplasm</location>
    </subcellularLocation>
    <subcellularLocation>
        <location evidence="2">Nucleus</location>
    </subcellularLocation>
</comment>
<dbReference type="PANTHER" id="PTHR12979:SF5">
    <property type="entry name" value="CCR4-NOT TRANSCRIPTION COMPLEX SUBUNIT 10"/>
    <property type="match status" value="1"/>
</dbReference>
<dbReference type="Proteomes" id="UP000494040">
    <property type="component" value="Unassembled WGS sequence"/>
</dbReference>
<sequence>MAKKKRSKAMGFETLTKKQQNKQSKKEKSEQKIAENERLRQSSSRRSRRKQPIDTTPVDDSTTKVMPRQQIIEKPKKSSNQKPQKEEENKPQNYLIAIKDGVRIMIDEQKLISSAYNEFINKKFAASLSSLNNLLLLKPNEAKVVHNKAVLELFISNHRNIDKYQQALQQICFHMNINTLESEVPDDLDHCVLYYNQAVVYFYQKEYDIALGIITKVFSLIQPMDSVLAFKVCLLLLELNLYCAQIEKALTNLSYIENQFLSTGFSGKLVKPDTDFTFQSAVISIEEFKSRLLNYKAKCLLVEKNYVECNKALDILYAGNAQNFFTIMTKAQVHFLNLEYEDALKTIIVIQEDVDNFQKLGNSRTLVFYNNIASIYHYSGKPYLSCFFMQKAFRLFKTTIEENQKSTKKEKIGPRDLFQPNVFPKIMYNSGLALLFAKKPIQAFDCLTEAVQVMHKSPLVWLRLAECCISLYKSGNEDIFNFMDKRKDIVASIATAGDLKRIVLNSSLYKDSAYSSEPQSYAVPLPTMEFATICANNAFILLSESDTKLKHAVLAALSYIHLTIGDPIKAHKYSMMLFEDQTISVIYKYLSRLYLSEALVMLNRLPEAIEILNPKNYKDLDLAPEVNKYSWIPKTQTTAQTVLIYNLAVVLAIRGDLKKSSEILKHVWINKGQKAEIPIHVIALALYIELVLGHNGVAQTMIKQNCPHAFLMK</sequence>
<keyword evidence="2" id="KW-0539">Nucleus</keyword>
<dbReference type="GO" id="GO:0030014">
    <property type="term" value="C:CCR4-NOT complex"/>
    <property type="evidence" value="ECO:0007669"/>
    <property type="project" value="UniProtKB-UniRule"/>
</dbReference>
<evidence type="ECO:0000256" key="3">
    <source>
        <dbReference type="SAM" id="MobiDB-lite"/>
    </source>
</evidence>
<dbReference type="GO" id="GO:0005737">
    <property type="term" value="C:cytoplasm"/>
    <property type="evidence" value="ECO:0007669"/>
    <property type="project" value="UniProtKB-SubCell"/>
</dbReference>
<feature type="compositionally biased region" description="Basic and acidic residues" evidence="3">
    <location>
        <begin position="24"/>
        <end position="40"/>
    </location>
</feature>
<keyword evidence="2" id="KW-0943">RNA-mediated gene silencing</keyword>
<evidence type="ECO:0000256" key="1">
    <source>
        <dbReference type="ARBA" id="ARBA00010080"/>
    </source>
</evidence>
<dbReference type="CTD" id="41552"/>
<keyword evidence="2" id="KW-0805">Transcription regulation</keyword>
<keyword evidence="2" id="KW-0804">Transcription</keyword>
<dbReference type="RefSeq" id="XP_024085941.1">
    <property type="nucleotide sequence ID" value="XM_024230173.1"/>
</dbReference>
<dbReference type="OrthoDB" id="25157at2759"/>
<evidence type="ECO:0000313" key="5">
    <source>
        <dbReference type="Proteomes" id="UP000494040"/>
    </source>
</evidence>
<dbReference type="GO" id="GO:0006402">
    <property type="term" value="P:mRNA catabolic process"/>
    <property type="evidence" value="ECO:0007669"/>
    <property type="project" value="TreeGrafter"/>
</dbReference>
<dbReference type="GO" id="GO:0031047">
    <property type="term" value="P:regulatory ncRNA-mediated gene silencing"/>
    <property type="evidence" value="ECO:0007669"/>
    <property type="project" value="UniProtKB-UniRule"/>
</dbReference>
<comment type="similarity">
    <text evidence="1 2">Belongs to the CNOT10 family.</text>
</comment>
<keyword evidence="2" id="KW-0963">Cytoplasm</keyword>
<reference evidence="4" key="1">
    <citation type="submission" date="2022-01" db="UniProtKB">
        <authorList>
            <consortium name="EnsemblMetazoa"/>
        </authorList>
    </citation>
    <scope>IDENTIFICATION</scope>
</reference>
<dbReference type="PANTHER" id="PTHR12979">
    <property type="entry name" value="CCR4-NOT TRANSCRIPTION COMPLEX SUBUNIT 10"/>
    <property type="match status" value="1"/>
</dbReference>
<protein>
    <recommendedName>
        <fullName evidence="2">CCR4-NOT transcription complex subunit 10</fullName>
    </recommendedName>
</protein>
<dbReference type="Gene3D" id="1.25.40.10">
    <property type="entry name" value="Tetratricopeptide repeat domain"/>
    <property type="match status" value="1"/>
</dbReference>
<dbReference type="GO" id="GO:0017148">
    <property type="term" value="P:negative regulation of translation"/>
    <property type="evidence" value="ECO:0007669"/>
    <property type="project" value="TreeGrafter"/>
</dbReference>
<proteinExistence type="inferred from homology"/>
<organism evidence="4 5">
    <name type="scientific">Cimex lectularius</name>
    <name type="common">Bed bug</name>
    <name type="synonym">Acanthia lectularia</name>
    <dbReference type="NCBI Taxonomy" id="79782"/>
    <lineage>
        <taxon>Eukaryota</taxon>
        <taxon>Metazoa</taxon>
        <taxon>Ecdysozoa</taxon>
        <taxon>Arthropoda</taxon>
        <taxon>Hexapoda</taxon>
        <taxon>Insecta</taxon>
        <taxon>Pterygota</taxon>
        <taxon>Neoptera</taxon>
        <taxon>Paraneoptera</taxon>
        <taxon>Hemiptera</taxon>
        <taxon>Heteroptera</taxon>
        <taxon>Panheteroptera</taxon>
        <taxon>Cimicomorpha</taxon>
        <taxon>Cimicidae</taxon>
        <taxon>Cimex</taxon>
    </lineage>
</organism>
<dbReference type="InterPro" id="IPR039740">
    <property type="entry name" value="CNOT10"/>
</dbReference>
<dbReference type="OMA" id="RAVVNFY"/>
<accession>A0A8I6SVB1</accession>
<dbReference type="InterPro" id="IPR011990">
    <property type="entry name" value="TPR-like_helical_dom_sf"/>
</dbReference>
<dbReference type="GeneID" id="106668564"/>
<evidence type="ECO:0000256" key="2">
    <source>
        <dbReference type="RuleBase" id="RU367083"/>
    </source>
</evidence>
<name>A0A8I6SVB1_CIMLE</name>
<keyword evidence="5" id="KW-1185">Reference proteome</keyword>
<comment type="function">
    <text evidence="2">Component of the CCR4-NOT complex which is one of the major cellular mRNA deadenylases and is linked to various cellular processes including bulk mRNA degradation, miRNA-mediated repression, translational repression during translational initiation and general transcription regulation.</text>
</comment>
<dbReference type="AlphaFoldDB" id="A0A8I6SVB1"/>
<dbReference type="GO" id="GO:0005634">
    <property type="term" value="C:nucleus"/>
    <property type="evidence" value="ECO:0007669"/>
    <property type="project" value="UniProtKB-SubCell"/>
</dbReference>
<dbReference type="SUPFAM" id="SSF48452">
    <property type="entry name" value="TPR-like"/>
    <property type="match status" value="1"/>
</dbReference>
<feature type="region of interest" description="Disordered" evidence="3">
    <location>
        <begin position="1"/>
        <end position="92"/>
    </location>
</feature>
<dbReference type="EnsemblMetazoa" id="XM_024230173.1">
    <property type="protein sequence ID" value="XP_024085941.1"/>
    <property type="gene ID" value="LOC106668564"/>
</dbReference>
<keyword evidence="2" id="KW-0810">Translation regulation</keyword>
<evidence type="ECO:0000313" key="4">
    <source>
        <dbReference type="EnsemblMetazoa" id="XP_024085941.1"/>
    </source>
</evidence>